<accession>A0A097ER79</accession>
<dbReference type="GO" id="GO:0004618">
    <property type="term" value="F:phosphoglycerate kinase activity"/>
    <property type="evidence" value="ECO:0007669"/>
    <property type="project" value="UniProtKB-UniRule"/>
</dbReference>
<keyword evidence="9 14" id="KW-0808">Transferase</keyword>
<comment type="subcellular location">
    <subcellularLocation>
        <location evidence="2 14">Cytoplasm</location>
    </subcellularLocation>
</comment>
<dbReference type="Gene3D" id="3.40.50.1260">
    <property type="entry name" value="Phosphoglycerate kinase, N-terminal domain"/>
    <property type="match status" value="2"/>
</dbReference>
<evidence type="ECO:0000256" key="7">
    <source>
        <dbReference type="ARBA" id="ARBA00016471"/>
    </source>
</evidence>
<dbReference type="PANTHER" id="PTHR11406">
    <property type="entry name" value="PHOSPHOGLYCERATE KINASE"/>
    <property type="match status" value="1"/>
</dbReference>
<evidence type="ECO:0000256" key="10">
    <source>
        <dbReference type="ARBA" id="ARBA00022741"/>
    </source>
</evidence>
<dbReference type="GO" id="GO:0005829">
    <property type="term" value="C:cytosol"/>
    <property type="evidence" value="ECO:0007669"/>
    <property type="project" value="TreeGrafter"/>
</dbReference>
<dbReference type="EMBL" id="CP009574">
    <property type="protein sequence ID" value="AIT10083.1"/>
    <property type="molecule type" value="Genomic_DNA"/>
</dbReference>
<dbReference type="GO" id="GO:0005524">
    <property type="term" value="F:ATP binding"/>
    <property type="evidence" value="ECO:0007669"/>
    <property type="project" value="UniProtKB-KW"/>
</dbReference>
<keyword evidence="12 14" id="KW-0067">ATP-binding</keyword>
<dbReference type="PANTHER" id="PTHR11406:SF23">
    <property type="entry name" value="PHOSPHOGLYCERATE KINASE 1, CHLOROPLASTIC-RELATED"/>
    <property type="match status" value="1"/>
</dbReference>
<dbReference type="EC" id="2.7.2.3" evidence="6 14"/>
<dbReference type="AlphaFoldDB" id="A0A097ER79"/>
<evidence type="ECO:0000256" key="15">
    <source>
        <dbReference type="PIRSR" id="PIRSR000724-1"/>
    </source>
</evidence>
<evidence type="ECO:0000256" key="2">
    <source>
        <dbReference type="ARBA" id="ARBA00004496"/>
    </source>
</evidence>
<keyword evidence="10 14" id="KW-0547">Nucleotide-binding</keyword>
<keyword evidence="19" id="KW-1185">Reference proteome</keyword>
<dbReference type="HOGENOM" id="CLU_025427_0_2_6"/>
<feature type="binding site" evidence="14 15">
    <location>
        <begin position="21"/>
        <end position="23"/>
    </location>
    <ligand>
        <name>substrate</name>
    </ligand>
</feature>
<evidence type="ECO:0000256" key="9">
    <source>
        <dbReference type="ARBA" id="ARBA00022679"/>
    </source>
</evidence>
<feature type="binding site" evidence="15">
    <location>
        <position position="146"/>
    </location>
    <ligand>
        <name>(2R)-3-phosphoglycerate</name>
        <dbReference type="ChEBI" id="CHEBI:58272"/>
    </ligand>
</feature>
<evidence type="ECO:0000256" key="8">
    <source>
        <dbReference type="ARBA" id="ARBA00022490"/>
    </source>
</evidence>
<dbReference type="STRING" id="1547445.LO80_08940"/>
<keyword evidence="11 14" id="KW-0418">Kinase</keyword>
<evidence type="ECO:0000256" key="17">
    <source>
        <dbReference type="RuleBase" id="RU000532"/>
    </source>
</evidence>
<comment type="similarity">
    <text evidence="4 14 17">Belongs to the phosphoglycerate kinase family.</text>
</comment>
<dbReference type="SUPFAM" id="SSF53748">
    <property type="entry name" value="Phosphoglycerate kinase"/>
    <property type="match status" value="1"/>
</dbReference>
<reference evidence="18 19" key="1">
    <citation type="submission" date="2014-10" db="EMBL/GenBank/DDBJ databases">
        <title>Whole genome sequence of Francisella endociliophora strain FSC1006, isolated from a laboratory culture of the marine ciliate Euplotes raikovi.</title>
        <authorList>
            <person name="Granberg M."/>
            <person name="Backman S."/>
            <person name="Lundmark E."/>
            <person name="Nilsson E."/>
            <person name="Karlsson E."/>
            <person name="Thelaus J."/>
            <person name="Ohrman C."/>
            <person name="Larkeryd A."/>
            <person name="Stenberg P."/>
        </authorList>
    </citation>
    <scope>NUCLEOTIDE SEQUENCE [LARGE SCALE GENOMIC DNA]</scope>
    <source>
        <strain evidence="18 19">FSC1006</strain>
    </source>
</reference>
<dbReference type="InterPro" id="IPR015824">
    <property type="entry name" value="Phosphoglycerate_kinase_N"/>
</dbReference>
<keyword evidence="8 14" id="KW-0963">Cytoplasm</keyword>
<feature type="binding site" evidence="14">
    <location>
        <position position="113"/>
    </location>
    <ligand>
        <name>substrate</name>
    </ligand>
</feature>
<organism evidence="18 19">
    <name type="scientific">Candidatus Francisella endociliophora</name>
    <dbReference type="NCBI Taxonomy" id="653937"/>
    <lineage>
        <taxon>Bacteria</taxon>
        <taxon>Pseudomonadati</taxon>
        <taxon>Pseudomonadota</taxon>
        <taxon>Gammaproteobacteria</taxon>
        <taxon>Thiotrichales</taxon>
        <taxon>Francisellaceae</taxon>
        <taxon>Francisella</taxon>
    </lineage>
</organism>
<evidence type="ECO:0000256" key="5">
    <source>
        <dbReference type="ARBA" id="ARBA00011245"/>
    </source>
</evidence>
<dbReference type="InterPro" id="IPR001576">
    <property type="entry name" value="Phosphoglycerate_kinase"/>
</dbReference>
<feature type="binding site" evidence="15">
    <location>
        <position position="36"/>
    </location>
    <ligand>
        <name>(2R)-3-phosphoglycerate</name>
        <dbReference type="ChEBI" id="CHEBI:58272"/>
    </ligand>
</feature>
<feature type="binding site" evidence="14">
    <location>
        <position position="146"/>
    </location>
    <ligand>
        <name>substrate</name>
    </ligand>
</feature>
<evidence type="ECO:0000256" key="4">
    <source>
        <dbReference type="ARBA" id="ARBA00008982"/>
    </source>
</evidence>
<evidence type="ECO:0000256" key="16">
    <source>
        <dbReference type="PIRSR" id="PIRSR000724-2"/>
    </source>
</evidence>
<comment type="subunit">
    <text evidence="5 14">Monomer.</text>
</comment>
<dbReference type="HAMAP" id="MF_00145">
    <property type="entry name" value="Phosphoglyc_kinase"/>
    <property type="match status" value="1"/>
</dbReference>
<evidence type="ECO:0000313" key="18">
    <source>
        <dbReference type="EMBL" id="AIT10083.1"/>
    </source>
</evidence>
<feature type="binding site" evidence="15">
    <location>
        <position position="113"/>
    </location>
    <ligand>
        <name>(2R)-3-phosphoglycerate</name>
        <dbReference type="ChEBI" id="CHEBI:58272"/>
    </ligand>
</feature>
<protein>
    <recommendedName>
        <fullName evidence="7 14">Phosphoglycerate kinase</fullName>
        <ecNumber evidence="6 14">2.7.2.3</ecNumber>
    </recommendedName>
</protein>
<evidence type="ECO:0000256" key="1">
    <source>
        <dbReference type="ARBA" id="ARBA00000642"/>
    </source>
</evidence>
<keyword evidence="13 14" id="KW-0324">Glycolysis</keyword>
<dbReference type="FunFam" id="3.40.50.1260:FF:000001">
    <property type="entry name" value="Phosphoglycerate kinase"/>
    <property type="match status" value="1"/>
</dbReference>
<feature type="binding site" evidence="14 16">
    <location>
        <begin position="345"/>
        <end position="348"/>
    </location>
    <ligand>
        <name>ATP</name>
        <dbReference type="ChEBI" id="CHEBI:30616"/>
    </ligand>
</feature>
<dbReference type="eggNOG" id="COG0126">
    <property type="taxonomic scope" value="Bacteria"/>
</dbReference>
<gene>
    <name evidence="14" type="primary">pgk</name>
    <name evidence="18" type="ORF">LO80_08940</name>
</gene>
<dbReference type="Proteomes" id="UP000029672">
    <property type="component" value="Chromosome"/>
</dbReference>
<feature type="binding site" evidence="14">
    <location>
        <position position="36"/>
    </location>
    <ligand>
        <name>substrate</name>
    </ligand>
</feature>
<name>A0A097ER79_9GAMM</name>
<dbReference type="PRINTS" id="PR00477">
    <property type="entry name" value="PHGLYCKINASE"/>
</dbReference>
<feature type="binding site" evidence="14 16">
    <location>
        <position position="197"/>
    </location>
    <ligand>
        <name>ATP</name>
        <dbReference type="ChEBI" id="CHEBI:30616"/>
    </ligand>
</feature>
<dbReference type="OrthoDB" id="9808460at2"/>
<evidence type="ECO:0000313" key="19">
    <source>
        <dbReference type="Proteomes" id="UP000029672"/>
    </source>
</evidence>
<evidence type="ECO:0000256" key="13">
    <source>
        <dbReference type="ARBA" id="ARBA00023152"/>
    </source>
</evidence>
<dbReference type="GO" id="GO:0043531">
    <property type="term" value="F:ADP binding"/>
    <property type="evidence" value="ECO:0007669"/>
    <property type="project" value="TreeGrafter"/>
</dbReference>
<evidence type="ECO:0000256" key="14">
    <source>
        <dbReference type="HAMAP-Rule" id="MF_00145"/>
    </source>
</evidence>
<dbReference type="FunFam" id="3.40.50.1260:FF:000002">
    <property type="entry name" value="Phosphoglycerate kinase"/>
    <property type="match status" value="1"/>
</dbReference>
<proteinExistence type="inferred from homology"/>
<evidence type="ECO:0000256" key="12">
    <source>
        <dbReference type="ARBA" id="ARBA00022840"/>
    </source>
</evidence>
<dbReference type="PIRSF" id="PIRSF000724">
    <property type="entry name" value="Pgk"/>
    <property type="match status" value="1"/>
</dbReference>
<dbReference type="GO" id="GO:0006094">
    <property type="term" value="P:gluconeogenesis"/>
    <property type="evidence" value="ECO:0007669"/>
    <property type="project" value="TreeGrafter"/>
</dbReference>
<dbReference type="InterPro" id="IPR036043">
    <property type="entry name" value="Phosphoglycerate_kinase_sf"/>
</dbReference>
<evidence type="ECO:0000256" key="6">
    <source>
        <dbReference type="ARBA" id="ARBA00013061"/>
    </source>
</evidence>
<dbReference type="KEGG" id="frf:LO80_08940"/>
<dbReference type="GO" id="GO:0006096">
    <property type="term" value="P:glycolytic process"/>
    <property type="evidence" value="ECO:0007669"/>
    <property type="project" value="UniProtKB-UniRule"/>
</dbReference>
<sequence length="392" mass="41895">MSFLTLKDVDFNGKKAVIRVDFNVPVKNGEVTSTVRIEAAVPTINYILDNGGAVILLSHLGRPTEGEYNPEFSLEPVAKSLEKIINKPVNFAKNWLDGVEVSKGEIVLCDNVRFNKGEKKNNAELAQQMAKLGDVFVMDAFATSHRAQASTYGIAEYMPVACAGTLLANEIEALEKALKAPKKPMAAIVGGSKVSTKLSVLHNLLDKVEILVVGGGIANTFIKAEGYDVGSSLSEADLVEEAKDILAKAKAHGVNIPVPVDVRVAKEFSESAEAVVKKVSDVADDEMILDIGPESEKMISELLKSANTILWNGPVGVFEFDNFAEGTKALSLAIAESDAFSVAGGGDTIAAIEKFDIKDKVSYISTAGGAFLEFLEGKKLPAVEILKEKAHK</sequence>
<evidence type="ECO:0000256" key="11">
    <source>
        <dbReference type="ARBA" id="ARBA00022777"/>
    </source>
</evidence>
<comment type="caution">
    <text evidence="14">Lacks conserved residue(s) required for the propagation of feature annotation.</text>
</comment>
<feature type="binding site" evidence="14 15">
    <location>
        <begin position="59"/>
        <end position="62"/>
    </location>
    <ligand>
        <name>substrate</name>
    </ligand>
</feature>
<comment type="catalytic activity">
    <reaction evidence="1 14 17">
        <text>(2R)-3-phosphoglycerate + ATP = (2R)-3-phospho-glyceroyl phosphate + ADP</text>
        <dbReference type="Rhea" id="RHEA:14801"/>
        <dbReference type="ChEBI" id="CHEBI:30616"/>
        <dbReference type="ChEBI" id="CHEBI:57604"/>
        <dbReference type="ChEBI" id="CHEBI:58272"/>
        <dbReference type="ChEBI" id="CHEBI:456216"/>
        <dbReference type="EC" id="2.7.2.3"/>
    </reaction>
</comment>
<dbReference type="Pfam" id="PF00162">
    <property type="entry name" value="PGK"/>
    <property type="match status" value="1"/>
</dbReference>
<evidence type="ECO:0000256" key="3">
    <source>
        <dbReference type="ARBA" id="ARBA00004838"/>
    </source>
</evidence>
<dbReference type="RefSeq" id="WP_040010457.1">
    <property type="nucleotide sequence ID" value="NZ_CP009574.1"/>
</dbReference>
<dbReference type="UniPathway" id="UPA00109">
    <property type="reaction ID" value="UER00185"/>
</dbReference>
<comment type="pathway">
    <text evidence="3 14">Carbohydrate degradation; glycolysis; pyruvate from D-glyceraldehyde 3-phosphate: step 2/5.</text>
</comment>
<feature type="binding site" evidence="14 16">
    <location>
        <position position="319"/>
    </location>
    <ligand>
        <name>ATP</name>
        <dbReference type="ChEBI" id="CHEBI:30616"/>
    </ligand>
</feature>